<organism evidence="3 4">
    <name type="scientific">Halosimplex rubrum</name>
    <dbReference type="NCBI Taxonomy" id="869889"/>
    <lineage>
        <taxon>Archaea</taxon>
        <taxon>Methanobacteriati</taxon>
        <taxon>Methanobacteriota</taxon>
        <taxon>Stenosarchaea group</taxon>
        <taxon>Halobacteria</taxon>
        <taxon>Halobacteriales</taxon>
        <taxon>Haloarculaceae</taxon>
        <taxon>Halosimplex</taxon>
    </lineage>
</organism>
<dbReference type="Pfam" id="PF09843">
    <property type="entry name" value="DUF2070"/>
    <property type="match status" value="1"/>
</dbReference>
<evidence type="ECO:0000313" key="4">
    <source>
        <dbReference type="Proteomes" id="UP000509667"/>
    </source>
</evidence>
<dbReference type="RefSeq" id="WP_179911246.1">
    <property type="nucleotide sequence ID" value="NZ_CP058910.1"/>
</dbReference>
<keyword evidence="1" id="KW-0812">Transmembrane</keyword>
<keyword evidence="4" id="KW-1185">Reference proteome</keyword>
<dbReference type="OrthoDB" id="8914at2157"/>
<dbReference type="AlphaFoldDB" id="A0A7D5P034"/>
<feature type="transmembrane region" description="Helical" evidence="1">
    <location>
        <begin position="595"/>
        <end position="622"/>
    </location>
</feature>
<evidence type="ECO:0000313" key="3">
    <source>
        <dbReference type="EMBL" id="QLH77317.1"/>
    </source>
</evidence>
<dbReference type="GeneID" id="56077884"/>
<feature type="domain" description="DUF2070" evidence="2">
    <location>
        <begin position="9"/>
        <end position="614"/>
    </location>
</feature>
<accession>A0A7D5P034</accession>
<dbReference type="Proteomes" id="UP000509667">
    <property type="component" value="Chromosome"/>
</dbReference>
<name>A0A7D5P034_9EURY</name>
<keyword evidence="1" id="KW-0472">Membrane</keyword>
<feature type="transmembrane region" description="Helical" evidence="1">
    <location>
        <begin position="21"/>
        <end position="40"/>
    </location>
</feature>
<keyword evidence="1" id="KW-1133">Transmembrane helix</keyword>
<feature type="transmembrane region" description="Helical" evidence="1">
    <location>
        <begin position="114"/>
        <end position="135"/>
    </location>
</feature>
<dbReference type="EMBL" id="CP058910">
    <property type="protein sequence ID" value="QLH77317.1"/>
    <property type="molecule type" value="Genomic_DNA"/>
</dbReference>
<proteinExistence type="predicted"/>
<feature type="transmembrane region" description="Helical" evidence="1">
    <location>
        <begin position="203"/>
        <end position="224"/>
    </location>
</feature>
<sequence length="624" mass="66370">MTTTQGNLASLSRFVFRAPSWYSSVGFALLIAAIAGVAAFDSRFVFEDAWEGLFYIGIPTVAASVFTPYVDRKLGGQLSRNQASLLALACELITIGVLTVAAFVAFVTPLGQEFVVDALLVALASIFALRLFVIMAVSRQRLVVASAAASIQTASAALLLFVYSGTMRYLEFGGGPVARAFLFRSDEAPARIAEMQYVDPGKFGLLALICVVYAGCVWLFLTVIDQPWKRSLGVSVLDFVRGFIGHVAEGSRELETFFEDIGEDAIVPVTVLSVRRPEGGEKARFVLPMLHPGPMGDIGGGNLPRRIAEQADGLAFPPHATAGHDFNLVTEREVETVIDTAENAYQRIEYGATATESVRLTEGDATLTGQAFGDGAFLASTFSPGFADDVEYAVGLSAVAEARTGDLDEVMLADAHNCNNGLDGEDLGHVVPGSQRSFDMIDGARDVGSRLAAATRKPFECGVAWDETDWEPEEGIGPLGIRVAVFEVDGQQTAYVFVDGNNMVPGLRERIVDAVDTVDTVEVLTTDTHVVNTMEAENQIGDVLPEAEVVAAIEDLVERAKADLEPVEAGMETESAEVTVFGNDRTEMLASTANAAVSMGAPLAGAIITAALSVSALIFLVARL</sequence>
<evidence type="ECO:0000259" key="2">
    <source>
        <dbReference type="Pfam" id="PF09843"/>
    </source>
</evidence>
<reference evidence="3 4" key="1">
    <citation type="submission" date="2020-07" db="EMBL/GenBank/DDBJ databases">
        <title>Halosimplex pelagicum sp. nov. and Halosimplex rubrum sp. nov., isolated from salted brown alga Laminaria, and emended description of the genus Halosimplex.</title>
        <authorList>
            <person name="Cui H."/>
        </authorList>
    </citation>
    <scope>NUCLEOTIDE SEQUENCE [LARGE SCALE GENOMIC DNA]</scope>
    <source>
        <strain evidence="3 4">R27</strain>
    </source>
</reference>
<gene>
    <name evidence="3" type="ORF">HZS55_08435</name>
</gene>
<feature type="transmembrane region" description="Helical" evidence="1">
    <location>
        <begin position="142"/>
        <end position="163"/>
    </location>
</feature>
<feature type="transmembrane region" description="Helical" evidence="1">
    <location>
        <begin position="83"/>
        <end position="108"/>
    </location>
</feature>
<feature type="transmembrane region" description="Helical" evidence="1">
    <location>
        <begin position="52"/>
        <end position="71"/>
    </location>
</feature>
<dbReference type="InterPro" id="IPR019204">
    <property type="entry name" value="DUF2070_membrane"/>
</dbReference>
<protein>
    <submittedName>
        <fullName evidence="3">DUF2070 family protein</fullName>
    </submittedName>
</protein>
<evidence type="ECO:0000256" key="1">
    <source>
        <dbReference type="SAM" id="Phobius"/>
    </source>
</evidence>
<dbReference type="KEGG" id="hrr:HZS55_08435"/>